<name>B5Y5P5_PHATC</name>
<keyword evidence="2" id="KW-0808">Transferase</keyword>
<dbReference type="AlphaFoldDB" id="B5Y5P5"/>
<feature type="domain" description="SET" evidence="4">
    <location>
        <begin position="55"/>
        <end position="154"/>
    </location>
</feature>
<gene>
    <name evidence="6" type="ORF">PHATR_44204</name>
</gene>
<evidence type="ECO:0000259" key="4">
    <source>
        <dbReference type="PROSITE" id="PS50280"/>
    </source>
</evidence>
<dbReference type="InterPro" id="IPR001214">
    <property type="entry name" value="SET_dom"/>
</dbReference>
<dbReference type="eggNOG" id="ENOG502SCC8">
    <property type="taxonomic scope" value="Eukaryota"/>
</dbReference>
<reference evidence="7" key="2">
    <citation type="submission" date="2008-08" db="EMBL/GenBank/DDBJ databases">
        <authorList>
            <consortium name="Diatom Consortium"/>
            <person name="Grigoriev I."/>
            <person name="Grimwood J."/>
            <person name="Kuo A."/>
            <person name="Otillar R.P."/>
            <person name="Salamov A."/>
            <person name="Detter J.C."/>
            <person name="Lindquist E."/>
            <person name="Shapiro H."/>
            <person name="Lucas S."/>
            <person name="Glavina del Rio T."/>
            <person name="Pitluck S."/>
            <person name="Rokhsar D."/>
            <person name="Bowler C."/>
        </authorList>
    </citation>
    <scope>GENOME REANNOTATION</scope>
    <source>
        <strain evidence="7">CCAP 1055/1</strain>
    </source>
</reference>
<dbReference type="InterPro" id="IPR046341">
    <property type="entry name" value="SET_dom_sf"/>
</dbReference>
<keyword evidence="7" id="KW-1185">Reference proteome</keyword>
<dbReference type="InParanoid" id="B5Y5P5"/>
<evidence type="ECO:0000256" key="1">
    <source>
        <dbReference type="ARBA" id="ARBA00022603"/>
    </source>
</evidence>
<dbReference type="PROSITE" id="PS50868">
    <property type="entry name" value="POST_SET"/>
    <property type="match status" value="1"/>
</dbReference>
<dbReference type="InterPro" id="IPR053201">
    <property type="entry name" value="Flavunoidine_N-MTase"/>
</dbReference>
<dbReference type="KEGG" id="pti:PHATR_44204"/>
<dbReference type="SUPFAM" id="SSF82199">
    <property type="entry name" value="SET domain"/>
    <property type="match status" value="1"/>
</dbReference>
<dbReference type="OMA" id="DTHISGY"/>
<evidence type="ECO:0000313" key="6">
    <source>
        <dbReference type="EMBL" id="ACI65694.1"/>
    </source>
</evidence>
<dbReference type="HOGENOM" id="CLU_1263706_0_0_1"/>
<evidence type="ECO:0008006" key="8">
    <source>
        <dbReference type="Google" id="ProtNLM"/>
    </source>
</evidence>
<dbReference type="EMBL" id="CP001142">
    <property type="protein sequence ID" value="ACI65694.1"/>
    <property type="molecule type" value="Genomic_DNA"/>
</dbReference>
<dbReference type="RefSeq" id="XP_002186224.1">
    <property type="nucleotide sequence ID" value="XM_002186188.1"/>
</dbReference>
<dbReference type="PaxDb" id="2850-Phatr44204"/>
<feature type="domain" description="Post-SET" evidence="5">
    <location>
        <begin position="162"/>
        <end position="178"/>
    </location>
</feature>
<keyword evidence="1" id="KW-0489">Methyltransferase</keyword>
<dbReference type="PROSITE" id="PS50280">
    <property type="entry name" value="SET"/>
    <property type="match status" value="1"/>
</dbReference>
<dbReference type="Pfam" id="PF00856">
    <property type="entry name" value="SET"/>
    <property type="match status" value="1"/>
</dbReference>
<dbReference type="PANTHER" id="PTHR12350:SF19">
    <property type="entry name" value="SET DOMAIN-CONTAINING PROTEIN"/>
    <property type="match status" value="1"/>
</dbReference>
<evidence type="ECO:0000256" key="2">
    <source>
        <dbReference type="ARBA" id="ARBA00022679"/>
    </source>
</evidence>
<dbReference type="STRING" id="556484.B5Y5P5"/>
<keyword evidence="3" id="KW-0949">S-adenosyl-L-methionine</keyword>
<sequence length="219" mass="24625">MVCCMIKSTAGPRVLGTWFSFVRATTTRQRFAFSASCGSEKLETEIQQANERYAGKISIRRASDNKGWGLFALQRFQKGSLVIRANALSESSKQDSHSVQTSWNSHVTMDLPARFINHVCDEANVGIQPNSLGAFDFFALREISIEEELTWDYETSEYEISHGFACACGAASCRGELQGFRYHGPKVLETYGVKWIAPFLLEDREDNDDDAHRLVLPRP</sequence>
<dbReference type="SMART" id="SM00317">
    <property type="entry name" value="SET"/>
    <property type="match status" value="1"/>
</dbReference>
<dbReference type="OrthoDB" id="5984008at2759"/>
<protein>
    <recommendedName>
        <fullName evidence="8">Post-SET domain-containing protein</fullName>
    </recommendedName>
</protein>
<evidence type="ECO:0000256" key="3">
    <source>
        <dbReference type="ARBA" id="ARBA00022691"/>
    </source>
</evidence>
<evidence type="ECO:0000259" key="5">
    <source>
        <dbReference type="PROSITE" id="PS50868"/>
    </source>
</evidence>
<dbReference type="InterPro" id="IPR003616">
    <property type="entry name" value="Post-SET_dom"/>
</dbReference>
<reference evidence="6 7" key="1">
    <citation type="journal article" date="2008" name="Nature">
        <title>The Phaeodactylum genome reveals the evolutionary history of diatom genomes.</title>
        <authorList>
            <person name="Bowler C."/>
            <person name="Allen A.E."/>
            <person name="Badger J.H."/>
            <person name="Grimwood J."/>
            <person name="Jabbari K."/>
            <person name="Kuo A."/>
            <person name="Maheswari U."/>
            <person name="Martens C."/>
            <person name="Maumus F."/>
            <person name="Otillar R.P."/>
            <person name="Rayko E."/>
            <person name="Salamov A."/>
            <person name="Vandepoele K."/>
            <person name="Beszteri B."/>
            <person name="Gruber A."/>
            <person name="Heijde M."/>
            <person name="Katinka M."/>
            <person name="Mock T."/>
            <person name="Valentin K."/>
            <person name="Verret F."/>
            <person name="Berges J.A."/>
            <person name="Brownlee C."/>
            <person name="Cadoret J.P."/>
            <person name="Chiovitti A."/>
            <person name="Choi C.J."/>
            <person name="Coesel S."/>
            <person name="De Martino A."/>
            <person name="Detter J.C."/>
            <person name="Durkin C."/>
            <person name="Falciatore A."/>
            <person name="Fournet J."/>
            <person name="Haruta M."/>
            <person name="Huysman M.J."/>
            <person name="Jenkins B.D."/>
            <person name="Jiroutova K."/>
            <person name="Jorgensen R.E."/>
            <person name="Joubert Y."/>
            <person name="Kaplan A."/>
            <person name="Kroger N."/>
            <person name="Kroth P.G."/>
            <person name="La Roche J."/>
            <person name="Lindquist E."/>
            <person name="Lommer M."/>
            <person name="Martin-Jezequel V."/>
            <person name="Lopez P.J."/>
            <person name="Lucas S."/>
            <person name="Mangogna M."/>
            <person name="McGinnis K."/>
            <person name="Medlin L.K."/>
            <person name="Montsant A."/>
            <person name="Oudot-Le Secq M.P."/>
            <person name="Napoli C."/>
            <person name="Obornik M."/>
            <person name="Parker M.S."/>
            <person name="Petit J.L."/>
            <person name="Porcel B.M."/>
            <person name="Poulsen N."/>
            <person name="Robison M."/>
            <person name="Rychlewski L."/>
            <person name="Rynearson T.A."/>
            <person name="Schmutz J."/>
            <person name="Shapiro H."/>
            <person name="Siaut M."/>
            <person name="Stanley M."/>
            <person name="Sussman M.R."/>
            <person name="Taylor A.R."/>
            <person name="Vardi A."/>
            <person name="von Dassow P."/>
            <person name="Vyverman W."/>
            <person name="Willis A."/>
            <person name="Wyrwicz L.S."/>
            <person name="Rokhsar D.S."/>
            <person name="Weissenbach J."/>
            <person name="Armbrust E.V."/>
            <person name="Green B.R."/>
            <person name="Van de Peer Y."/>
            <person name="Grigoriev I.V."/>
        </authorList>
    </citation>
    <scope>NUCLEOTIDE SEQUENCE [LARGE SCALE GENOMIC DNA]</scope>
    <source>
        <strain evidence="6 7">CCAP 1055/1</strain>
    </source>
</reference>
<dbReference type="Gene3D" id="2.170.270.10">
    <property type="entry name" value="SET domain"/>
    <property type="match status" value="1"/>
</dbReference>
<dbReference type="Proteomes" id="UP000000759">
    <property type="component" value="Chromosome 3"/>
</dbReference>
<dbReference type="GO" id="GO:0008168">
    <property type="term" value="F:methyltransferase activity"/>
    <property type="evidence" value="ECO:0007669"/>
    <property type="project" value="UniProtKB-KW"/>
</dbReference>
<dbReference type="GO" id="GO:0032259">
    <property type="term" value="P:methylation"/>
    <property type="evidence" value="ECO:0007669"/>
    <property type="project" value="UniProtKB-KW"/>
</dbReference>
<organism evidence="6 7">
    <name type="scientific">Phaeodactylum tricornutum (strain CCAP 1055/1)</name>
    <dbReference type="NCBI Taxonomy" id="556484"/>
    <lineage>
        <taxon>Eukaryota</taxon>
        <taxon>Sar</taxon>
        <taxon>Stramenopiles</taxon>
        <taxon>Ochrophyta</taxon>
        <taxon>Bacillariophyta</taxon>
        <taxon>Bacillariophyceae</taxon>
        <taxon>Bacillariophycidae</taxon>
        <taxon>Naviculales</taxon>
        <taxon>Phaeodactylaceae</taxon>
        <taxon>Phaeodactylum</taxon>
    </lineage>
</organism>
<dbReference type="GeneID" id="7203925"/>
<proteinExistence type="predicted"/>
<dbReference type="PANTHER" id="PTHR12350">
    <property type="entry name" value="HISTONE-LYSINE N-METHYLTRANSFERASE-RELATED"/>
    <property type="match status" value="1"/>
</dbReference>
<evidence type="ECO:0000313" key="7">
    <source>
        <dbReference type="Proteomes" id="UP000000759"/>
    </source>
</evidence>
<accession>B5Y5P5</accession>